<evidence type="ECO:0000313" key="2">
    <source>
        <dbReference type="EMBL" id="USD23203.1"/>
    </source>
</evidence>
<evidence type="ECO:0000313" key="3">
    <source>
        <dbReference type="Proteomes" id="UP001055658"/>
    </source>
</evidence>
<organism evidence="2 3">
    <name type="scientific">Microbulbifer variabilis</name>
    <dbReference type="NCBI Taxonomy" id="266805"/>
    <lineage>
        <taxon>Bacteria</taxon>
        <taxon>Pseudomonadati</taxon>
        <taxon>Pseudomonadota</taxon>
        <taxon>Gammaproteobacteria</taxon>
        <taxon>Cellvibrionales</taxon>
        <taxon>Microbulbiferaceae</taxon>
        <taxon>Microbulbifer</taxon>
    </lineage>
</organism>
<dbReference type="RefSeq" id="WP_252085549.1">
    <property type="nucleotide sequence ID" value="NZ_CP092418.1"/>
</dbReference>
<accession>A0ABY4VG03</accession>
<name>A0ABY4VG03_9GAMM</name>
<evidence type="ECO:0000256" key="1">
    <source>
        <dbReference type="SAM" id="SignalP"/>
    </source>
</evidence>
<dbReference type="EMBL" id="CP092418">
    <property type="protein sequence ID" value="USD23203.1"/>
    <property type="molecule type" value="Genomic_DNA"/>
</dbReference>
<proteinExistence type="predicted"/>
<protein>
    <recommendedName>
        <fullName evidence="4">Alginate export domain-containing protein</fullName>
    </recommendedName>
</protein>
<sequence>MAMPNLTLHKLAIILSVSASAALASAQEYKDPFSNELSESSKSQDLSSSNGGSGYYWNYDISAIAYQQQNSVREDQYFNPGNLQFGERESLLALDFSSQFLSGPHFSTFTRLAFIQDYKVDDGGASSEEFNAYLLEGYLSSYTSNRRLGINIGRIKPQWSNGYNWSPANLLKPVYDRPNLDTDDLTQQQGWDMAHLDLRYGDWNAGIYIAEVEDNLDRKLDHPFADHEYQYALVLNREGDLDTRLVVHQLDGGELNAALGLSALARDNITLRFEGAWEQQRELPVVSDISYGGLQEHGYLKAVLGAQMSLKGGWDITAEYLYNEHGYESEEWDQVIEQVDLAKQGLLSVQAPAAFNFLIDSYELLSVGQLRREYLFFMWGNTRIERKFQYRQSIQYNLDDQSQYHNVELIQNWTEHFSTRLQAQVFSGCESCEFGLIPNEHLLRLSFYYDF</sequence>
<reference evidence="2" key="1">
    <citation type="submission" date="2022-02" db="EMBL/GenBank/DDBJ databases">
        <title>Coral-associated bacteria.</title>
        <authorList>
            <person name="Tang K."/>
            <person name="Wang X."/>
        </authorList>
    </citation>
    <scope>NUCLEOTIDE SEQUENCE</scope>
    <source>
        <strain evidence="2">SCSIO 43006</strain>
    </source>
</reference>
<evidence type="ECO:0008006" key="4">
    <source>
        <dbReference type="Google" id="ProtNLM"/>
    </source>
</evidence>
<keyword evidence="1" id="KW-0732">Signal</keyword>
<feature type="chain" id="PRO_5047469182" description="Alginate export domain-containing protein" evidence="1">
    <location>
        <begin position="22"/>
        <end position="451"/>
    </location>
</feature>
<dbReference type="Proteomes" id="UP001055658">
    <property type="component" value="Chromosome"/>
</dbReference>
<feature type="signal peptide" evidence="1">
    <location>
        <begin position="1"/>
        <end position="21"/>
    </location>
</feature>
<keyword evidence="3" id="KW-1185">Reference proteome</keyword>
<gene>
    <name evidence="2" type="ORF">MJO52_08720</name>
</gene>